<feature type="compositionally biased region" description="Basic residues" evidence="1">
    <location>
        <begin position="1697"/>
        <end position="1706"/>
    </location>
</feature>
<organism evidence="2 3">
    <name type="scientific">Pyrocoelia pectoralis</name>
    <dbReference type="NCBI Taxonomy" id="417401"/>
    <lineage>
        <taxon>Eukaryota</taxon>
        <taxon>Metazoa</taxon>
        <taxon>Ecdysozoa</taxon>
        <taxon>Arthropoda</taxon>
        <taxon>Hexapoda</taxon>
        <taxon>Insecta</taxon>
        <taxon>Pterygota</taxon>
        <taxon>Neoptera</taxon>
        <taxon>Endopterygota</taxon>
        <taxon>Coleoptera</taxon>
        <taxon>Polyphaga</taxon>
        <taxon>Elateriformia</taxon>
        <taxon>Elateroidea</taxon>
        <taxon>Lampyridae</taxon>
        <taxon>Lampyrinae</taxon>
        <taxon>Pyrocoelia</taxon>
    </lineage>
</organism>
<feature type="region of interest" description="Disordered" evidence="1">
    <location>
        <begin position="1207"/>
        <end position="1229"/>
    </location>
</feature>
<feature type="compositionally biased region" description="Low complexity" evidence="1">
    <location>
        <begin position="1778"/>
        <end position="1789"/>
    </location>
</feature>
<feature type="region of interest" description="Disordered" evidence="1">
    <location>
        <begin position="1278"/>
        <end position="1317"/>
    </location>
</feature>
<feature type="region of interest" description="Disordered" evidence="1">
    <location>
        <begin position="1607"/>
        <end position="1707"/>
    </location>
</feature>
<evidence type="ECO:0000313" key="3">
    <source>
        <dbReference type="Proteomes" id="UP001329430"/>
    </source>
</evidence>
<evidence type="ECO:0000256" key="1">
    <source>
        <dbReference type="SAM" id="MobiDB-lite"/>
    </source>
</evidence>
<feature type="compositionally biased region" description="Basic and acidic residues" evidence="1">
    <location>
        <begin position="1790"/>
        <end position="1806"/>
    </location>
</feature>
<feature type="compositionally biased region" description="Pro residues" evidence="1">
    <location>
        <begin position="1610"/>
        <end position="1624"/>
    </location>
</feature>
<feature type="region of interest" description="Disordered" evidence="1">
    <location>
        <begin position="1568"/>
        <end position="1587"/>
    </location>
</feature>
<feature type="region of interest" description="Disordered" evidence="1">
    <location>
        <begin position="1536"/>
        <end position="1558"/>
    </location>
</feature>
<feature type="region of interest" description="Disordered" evidence="1">
    <location>
        <begin position="1396"/>
        <end position="1451"/>
    </location>
</feature>
<comment type="caution">
    <text evidence="2">The sequence shown here is derived from an EMBL/GenBank/DDBJ whole genome shotgun (WGS) entry which is preliminary data.</text>
</comment>
<feature type="compositionally biased region" description="Basic and acidic residues" evidence="1">
    <location>
        <begin position="1634"/>
        <end position="1649"/>
    </location>
</feature>
<dbReference type="GO" id="GO:0003677">
    <property type="term" value="F:DNA binding"/>
    <property type="evidence" value="ECO:0007669"/>
    <property type="project" value="InterPro"/>
</dbReference>
<name>A0AAN7VDW0_9COLE</name>
<protein>
    <recommendedName>
        <fullName evidence="4">PHD finger protein 10</fullName>
    </recommendedName>
</protein>
<dbReference type="InterPro" id="IPR017956">
    <property type="entry name" value="AT_hook_DNA-bd_motif"/>
</dbReference>
<feature type="region of interest" description="Disordered" evidence="1">
    <location>
        <begin position="938"/>
        <end position="960"/>
    </location>
</feature>
<feature type="region of interest" description="Disordered" evidence="1">
    <location>
        <begin position="1778"/>
        <end position="1806"/>
    </location>
</feature>
<feature type="region of interest" description="Disordered" evidence="1">
    <location>
        <begin position="2026"/>
        <end position="2058"/>
    </location>
</feature>
<keyword evidence="3" id="KW-1185">Reference proteome</keyword>
<feature type="compositionally biased region" description="Basic and acidic residues" evidence="1">
    <location>
        <begin position="1400"/>
        <end position="1410"/>
    </location>
</feature>
<sequence length="2074" mass="231586">MDSTADDVNEATPALTSTMKEAKTAEVVVRDDAISSTTADKYIENLDTSTHNLGTDSDAEADFLEAELSISNIASEKITENVEDIVQDLENLLGGSSEYFGRDTSVQLQTGQNENENGRELVSSQEVTSANVPLSDVVEQLKQVECINKVETTPINKLNEKESVEIHIVDSTVNSKTDSWCNVDESSATNTFLFEVDFKPDEPHVECKSEDSVNTAVSQTTIPDLPVFEETLNCDWNSVEKSNEANQNVYKTDRTTDGVLNQQTVAENENLQFVHESTEVTTSQCAIEESIAPVEVPHDTNQVETILVTEGTEQLNLTKVVHETINQEQDTELSDDKSLEAPTNTNTIPATECVNQADILDAKIFSVDADLVEDEKPTTSTMVNIPQVSSEAETESLAVSEVANPAEIDDAQIPQFTSEELPHSEDVNLTMPQHEDHVKPLCSQEEMLEDINQMKVADTEKKDLLVNEEIKNSKVSEDEVVVNTDMHQNVNEEKVKCFSDALEDLNTLEDEDTEKVSLKNQIDTKSTQHEDSEMSQTFSQVEAANVGEEILENPNEIEENVSLVNEEKLPKNSNEIEPLCLGEEMFDKTVDEVNQGADDTLTEVLQNSHEDLHLVENAKDVEKITFVNKEVGVESTEFSNSEVFDNLHLDNDKPEIVNEEDVEKGEALCVNMETLESADQILNVEVTESMNQTKSDELDESDVTEGNSNLNQETYVSQEISESQKQTEVMDLEMAPFINEVVDAEVTTQPSAFIHTEAESLCVTDGMLRSVDEMADEAVTFANSDTAEFSPNVLESEGQANDDIPTDSSVSDYINQEGDLTLAIHESEIEEAPLQLEAMQYTNEDASELDLACKSIEIQMVSEKMDGELLQQDGCGTQFIELAPDESMSEQSIAIASIMNEMDGAEGEVPILSLDETVSFPELSEPLPELITEKSVNLPQEKDDLGEGLNPDSMTAEPNNDPIIEIVQPLTVDVEEGVVNTDNTTEVEEPSQSDGESLKMSTDSVHSILKIYHPEDSTVEAVQPIPEPSDLTKDDVPSTTTDYLEREIVDNLVVQGEGVDESNVTVITKADPMPCVSTGFISDSDIADGGVSSTYDTLIKEKLLETRKQEDSTDQKKVELETRPNLTEDFQSTSNLISNIVMEKLEKMHSPKITIKPIVKPSDGLGMCSPKPAILKPEDAERESFKITLKSLLKSSSESHYVPERYNTKSTRRQGTKSTEYVPSEHEKPTKITIKPMLKFDESDFHSEDRHSPKITIKPIRKPVAMEELQQSSRLTIKPIPHPNEDIEEQRPSPKITIKPIVKPSDESEDSYSKFKSKFPPELEIEERHSPKITIKPIPKPTEEYNSKLIIKPIAKYSEFENVTEERHSPKIIIKPIKPPDDIQISVEDQHGAKITIKPIPKDEIEDRSTQRLARKPMTKREEYSETSSPRITIKPIIKPQEIYERTDEGPVHPFKLNIKPVVRPAESSSLSPKITIKPVPKPEPVQPFELIDFEDQIKQERIVLKIPKNRKTDSERVNKIKVKLSKDHGVAQILPTKRPSSETMESETKLLKTETPSDLSISVISNTQTEVKKESSEMKKETTEDVIDPLSEIPVFEITLESASAMNPAPKPSLPLPISVPPTPRKRGRPRKVPLEVREEFKDTKEEGSVVIETIESSRPKRSCRGTSVRATLGIKPRKPRGGGGRGRGRPPGSRSTKKERKPYVRKNLIKDSMIPDFKDFDVKHGEFKHVPLPIESGNRDVVIYEEETRMSADNSSRAQTPAKQVFTSTSEVIEESQSSIQSNTTTESGEKLQKIRKGTRLEVHQEPEGEVISADKLAEYSWGGGGPYMLQEQVAQFLGIKSFKRKYPGIHRRPVDMQERDFIRESCLASEAMCDMGLTAVKREDILDIMYTDFQHKYEEYCKHQRDRQAKDVSNKQKALSLAASQEKNKLDIVEQAVQSAFQWNATFNKARKDQRRACLDLQTFTVHYPKAKMKQINKPPPGNYPLALVPGQYSDYYKRYNPVELSKLPLNTVGKKAISIYHDTEDSQSDGSGSDSDSSSSDTDSSYSGSSVEDCKMCESVPTSVKKLLVN</sequence>
<dbReference type="SMART" id="SM00384">
    <property type="entry name" value="AT_hook"/>
    <property type="match status" value="2"/>
</dbReference>
<feature type="region of interest" description="Disordered" evidence="1">
    <location>
        <begin position="327"/>
        <end position="346"/>
    </location>
</feature>
<feature type="compositionally biased region" description="Basic and acidic residues" evidence="1">
    <location>
        <begin position="1571"/>
        <end position="1584"/>
    </location>
</feature>
<feature type="compositionally biased region" description="Basic and acidic residues" evidence="1">
    <location>
        <begin position="1283"/>
        <end position="1292"/>
    </location>
</feature>
<feature type="compositionally biased region" description="Low complexity" evidence="1">
    <location>
        <begin position="2032"/>
        <end position="2054"/>
    </location>
</feature>
<dbReference type="CDD" id="cd21085">
    <property type="entry name" value="WH_NTD_PHF10"/>
    <property type="match status" value="1"/>
</dbReference>
<accession>A0AAN7VDW0</accession>
<dbReference type="EMBL" id="JAVRBK010000005">
    <property type="protein sequence ID" value="KAK5643488.1"/>
    <property type="molecule type" value="Genomic_DNA"/>
</dbReference>
<evidence type="ECO:0008006" key="4">
    <source>
        <dbReference type="Google" id="ProtNLM"/>
    </source>
</evidence>
<dbReference type="Proteomes" id="UP001329430">
    <property type="component" value="Chromosome 5"/>
</dbReference>
<reference evidence="2 3" key="1">
    <citation type="journal article" date="2024" name="Insects">
        <title>An Improved Chromosome-Level Genome Assembly of the Firefly Pyrocoelia pectoralis.</title>
        <authorList>
            <person name="Fu X."/>
            <person name="Meyer-Rochow V.B."/>
            <person name="Ballantyne L."/>
            <person name="Zhu X."/>
        </authorList>
    </citation>
    <scope>NUCLEOTIDE SEQUENCE [LARGE SCALE GENOMIC DNA]</scope>
    <source>
        <strain evidence="2">XCY_ONT2</strain>
    </source>
</reference>
<proteinExistence type="predicted"/>
<feature type="compositionally biased region" description="Basic and acidic residues" evidence="1">
    <location>
        <begin position="1442"/>
        <end position="1451"/>
    </location>
</feature>
<gene>
    <name evidence="2" type="ORF">RI129_007333</name>
</gene>
<evidence type="ECO:0000313" key="2">
    <source>
        <dbReference type="EMBL" id="KAK5643488.1"/>
    </source>
</evidence>